<keyword evidence="10" id="KW-0408">Iron</keyword>
<dbReference type="InterPro" id="IPR011577">
    <property type="entry name" value="Cyt_b561_bac/Ni-Hgenase"/>
</dbReference>
<feature type="transmembrane region" description="Helical" evidence="13">
    <location>
        <begin position="12"/>
        <end position="34"/>
    </location>
</feature>
<evidence type="ECO:0000256" key="5">
    <source>
        <dbReference type="ARBA" id="ARBA00022617"/>
    </source>
</evidence>
<dbReference type="Proteomes" id="UP000240996">
    <property type="component" value="Unassembled WGS sequence"/>
</dbReference>
<evidence type="ECO:0000259" key="14">
    <source>
        <dbReference type="Pfam" id="PF01292"/>
    </source>
</evidence>
<keyword evidence="4" id="KW-1003">Cell membrane</keyword>
<evidence type="ECO:0000256" key="1">
    <source>
        <dbReference type="ARBA" id="ARBA00001970"/>
    </source>
</evidence>
<dbReference type="InterPro" id="IPR016174">
    <property type="entry name" value="Di-haem_cyt_TM"/>
</dbReference>
<evidence type="ECO:0000256" key="12">
    <source>
        <dbReference type="ARBA" id="ARBA00037975"/>
    </source>
</evidence>
<dbReference type="GO" id="GO:0022904">
    <property type="term" value="P:respiratory electron transport chain"/>
    <property type="evidence" value="ECO:0007669"/>
    <property type="project" value="InterPro"/>
</dbReference>
<evidence type="ECO:0000256" key="11">
    <source>
        <dbReference type="ARBA" id="ARBA00023136"/>
    </source>
</evidence>
<comment type="similarity">
    <text evidence="12">Belongs to the cytochrome b561 family.</text>
</comment>
<feature type="transmembrane region" description="Helical" evidence="13">
    <location>
        <begin position="54"/>
        <end position="72"/>
    </location>
</feature>
<evidence type="ECO:0000313" key="15">
    <source>
        <dbReference type="EMBL" id="PTM46183.1"/>
    </source>
</evidence>
<feature type="transmembrane region" description="Helical" evidence="13">
    <location>
        <begin position="152"/>
        <end position="169"/>
    </location>
</feature>
<dbReference type="GO" id="GO:0046872">
    <property type="term" value="F:metal ion binding"/>
    <property type="evidence" value="ECO:0007669"/>
    <property type="project" value="UniProtKB-KW"/>
</dbReference>
<evidence type="ECO:0000256" key="8">
    <source>
        <dbReference type="ARBA" id="ARBA00022982"/>
    </source>
</evidence>
<dbReference type="GO" id="GO:0005886">
    <property type="term" value="C:plasma membrane"/>
    <property type="evidence" value="ECO:0007669"/>
    <property type="project" value="UniProtKB-SubCell"/>
</dbReference>
<keyword evidence="6 13" id="KW-0812">Transmembrane</keyword>
<dbReference type="EMBL" id="PZZN01000002">
    <property type="protein sequence ID" value="PTM46183.1"/>
    <property type="molecule type" value="Genomic_DNA"/>
</dbReference>
<organism evidence="15 16">
    <name type="scientific">Sphingomonas aerolata</name>
    <dbReference type="NCBI Taxonomy" id="185951"/>
    <lineage>
        <taxon>Bacteria</taxon>
        <taxon>Pseudomonadati</taxon>
        <taxon>Pseudomonadota</taxon>
        <taxon>Alphaproteobacteria</taxon>
        <taxon>Sphingomonadales</taxon>
        <taxon>Sphingomonadaceae</taxon>
        <taxon>Sphingomonas</taxon>
    </lineage>
</organism>
<evidence type="ECO:0000256" key="9">
    <source>
        <dbReference type="ARBA" id="ARBA00022989"/>
    </source>
</evidence>
<evidence type="ECO:0000256" key="4">
    <source>
        <dbReference type="ARBA" id="ARBA00022475"/>
    </source>
</evidence>
<evidence type="ECO:0000256" key="2">
    <source>
        <dbReference type="ARBA" id="ARBA00004651"/>
    </source>
</evidence>
<keyword evidence="5" id="KW-0349">Heme</keyword>
<dbReference type="PANTHER" id="PTHR30529">
    <property type="entry name" value="CYTOCHROME B561"/>
    <property type="match status" value="1"/>
</dbReference>
<keyword evidence="16" id="KW-1185">Reference proteome</keyword>
<comment type="subcellular location">
    <subcellularLocation>
        <location evidence="2">Cell membrane</location>
        <topology evidence="2">Multi-pass membrane protein</topology>
    </subcellularLocation>
</comment>
<dbReference type="AlphaFoldDB" id="A0A2T4YRN6"/>
<sequence>MTARRDGARRYNLGAIAFHWIIAALVFIQLYVGWTFADMPRGDLRTGWFDWHKTLGFTILLLSIARLIWRIANPPPPFPAALQTWERVLARANHALFYIILIGLPATGWMYLSTGKPALTSSTTSLIGGLSWPFIPGLPRGAHEGFEEAHGLLVWLTCALLVLHVGAALKHQFVDRIGNRMLPSGAGGDS</sequence>
<dbReference type="GO" id="GO:0009055">
    <property type="term" value="F:electron transfer activity"/>
    <property type="evidence" value="ECO:0007669"/>
    <property type="project" value="InterPro"/>
</dbReference>
<evidence type="ECO:0000313" key="16">
    <source>
        <dbReference type="Proteomes" id="UP000240996"/>
    </source>
</evidence>
<keyword evidence="9 13" id="KW-1133">Transmembrane helix</keyword>
<evidence type="ECO:0000256" key="3">
    <source>
        <dbReference type="ARBA" id="ARBA00022448"/>
    </source>
</evidence>
<dbReference type="RefSeq" id="WP_167396749.1">
    <property type="nucleotide sequence ID" value="NZ_PZZN01000002.1"/>
</dbReference>
<dbReference type="Gene3D" id="1.20.950.20">
    <property type="entry name" value="Transmembrane di-heme cytochromes, Chain C"/>
    <property type="match status" value="1"/>
</dbReference>
<gene>
    <name evidence="15" type="ORF">C8J24_2423</name>
</gene>
<accession>A0A2T4YRN6</accession>
<evidence type="ECO:0000256" key="13">
    <source>
        <dbReference type="SAM" id="Phobius"/>
    </source>
</evidence>
<keyword evidence="7" id="KW-0479">Metal-binding</keyword>
<comment type="cofactor">
    <cofactor evidence="1">
        <name>heme b</name>
        <dbReference type="ChEBI" id="CHEBI:60344"/>
    </cofactor>
</comment>
<evidence type="ECO:0000256" key="7">
    <source>
        <dbReference type="ARBA" id="ARBA00022723"/>
    </source>
</evidence>
<evidence type="ECO:0000256" key="10">
    <source>
        <dbReference type="ARBA" id="ARBA00023004"/>
    </source>
</evidence>
<evidence type="ECO:0000256" key="6">
    <source>
        <dbReference type="ARBA" id="ARBA00022692"/>
    </source>
</evidence>
<reference evidence="15 16" key="1">
    <citation type="submission" date="2018-04" db="EMBL/GenBank/DDBJ databases">
        <title>Genomic Encyclopedia of Type Strains, Phase III (KMG-III): the genomes of soil and plant-associated and newly described type strains.</title>
        <authorList>
            <person name="Whitman W."/>
        </authorList>
    </citation>
    <scope>NUCLEOTIDE SEQUENCE [LARGE SCALE GENOMIC DNA]</scope>
    <source>
        <strain evidence="15 16">NW12</strain>
    </source>
</reference>
<keyword evidence="8" id="KW-0249">Electron transport</keyword>
<dbReference type="SUPFAM" id="SSF81342">
    <property type="entry name" value="Transmembrane di-heme cytochromes"/>
    <property type="match status" value="1"/>
</dbReference>
<keyword evidence="11 13" id="KW-0472">Membrane</keyword>
<feature type="domain" description="Cytochrome b561 bacterial/Ni-hydrogenase" evidence="14">
    <location>
        <begin position="10"/>
        <end position="183"/>
    </location>
</feature>
<keyword evidence="3" id="KW-0813">Transport</keyword>
<comment type="caution">
    <text evidence="15">The sequence shown here is derived from an EMBL/GenBank/DDBJ whole genome shotgun (WGS) entry which is preliminary data.</text>
</comment>
<proteinExistence type="inferred from homology"/>
<feature type="transmembrane region" description="Helical" evidence="13">
    <location>
        <begin position="93"/>
        <end position="112"/>
    </location>
</feature>
<protein>
    <submittedName>
        <fullName evidence="15">Cytochrome b561</fullName>
    </submittedName>
</protein>
<name>A0A2T4YRN6_9SPHN</name>
<dbReference type="GO" id="GO:0020037">
    <property type="term" value="F:heme binding"/>
    <property type="evidence" value="ECO:0007669"/>
    <property type="project" value="TreeGrafter"/>
</dbReference>
<dbReference type="PANTHER" id="PTHR30529:SF1">
    <property type="entry name" value="CYTOCHROME B561 HOMOLOG 2"/>
    <property type="match status" value="1"/>
</dbReference>
<dbReference type="Pfam" id="PF01292">
    <property type="entry name" value="Ni_hydr_CYTB"/>
    <property type="match status" value="1"/>
</dbReference>
<dbReference type="InterPro" id="IPR052168">
    <property type="entry name" value="Cytochrome_b561_oxidase"/>
</dbReference>